<evidence type="ECO:0000313" key="2">
    <source>
        <dbReference type="EMBL" id="MBE9033017.1"/>
    </source>
</evidence>
<proteinExistence type="predicted"/>
<accession>A0A928Z6H4</accession>
<feature type="transmembrane region" description="Helical" evidence="1">
    <location>
        <begin position="100"/>
        <end position="120"/>
    </location>
</feature>
<dbReference type="Proteomes" id="UP000625316">
    <property type="component" value="Unassembled WGS sequence"/>
</dbReference>
<sequence length="261" mass="29189">MAQTPENQSQSKVQKLLKKFMEQLQKSNDIDSKAAGLPDGVAYNADEGMFDFDGDGKPDKAVWPVKFALLCLVGLALALVQVNAEPYVGITSGWLNGRGWMLMPAATAAWTLGLGLWFIIQLFEIGSTFMLHNKRFILAVIANFYSSPRLKNLDGDSPEIRALKQRFNATYLDVIIGLEVARAIAYTVDVVLVMWKYPPLKGGINSISYFLTTWDFSLIDFDQLQKALTAVFLMEVFYHAGRLLVKVVYLLSKSYQTQAQN</sequence>
<gene>
    <name evidence="2" type="ORF">IQ266_25095</name>
</gene>
<keyword evidence="3" id="KW-1185">Reference proteome</keyword>
<dbReference type="AlphaFoldDB" id="A0A928Z6H4"/>
<evidence type="ECO:0000313" key="3">
    <source>
        <dbReference type="Proteomes" id="UP000625316"/>
    </source>
</evidence>
<comment type="caution">
    <text evidence="2">The sequence shown here is derived from an EMBL/GenBank/DDBJ whole genome shotgun (WGS) entry which is preliminary data.</text>
</comment>
<dbReference type="EMBL" id="JADEXQ010000143">
    <property type="protein sequence ID" value="MBE9033017.1"/>
    <property type="molecule type" value="Genomic_DNA"/>
</dbReference>
<protein>
    <submittedName>
        <fullName evidence="2">Uncharacterized protein</fullName>
    </submittedName>
</protein>
<name>A0A928Z6H4_9CYAN</name>
<feature type="transmembrane region" description="Helical" evidence="1">
    <location>
        <begin position="61"/>
        <end position="80"/>
    </location>
</feature>
<keyword evidence="1" id="KW-0812">Transmembrane</keyword>
<dbReference type="RefSeq" id="WP_264327831.1">
    <property type="nucleotide sequence ID" value="NZ_JADEXQ010000143.1"/>
</dbReference>
<keyword evidence="1" id="KW-1133">Transmembrane helix</keyword>
<keyword evidence="1" id="KW-0472">Membrane</keyword>
<evidence type="ECO:0000256" key="1">
    <source>
        <dbReference type="SAM" id="Phobius"/>
    </source>
</evidence>
<reference evidence="2" key="1">
    <citation type="submission" date="2020-10" db="EMBL/GenBank/DDBJ databases">
        <authorList>
            <person name="Castelo-Branco R."/>
            <person name="Eusebio N."/>
            <person name="Adriana R."/>
            <person name="Vieira A."/>
            <person name="Brugerolle De Fraissinette N."/>
            <person name="Rezende De Castro R."/>
            <person name="Schneider M.P."/>
            <person name="Vasconcelos V."/>
            <person name="Leao P.N."/>
        </authorList>
    </citation>
    <scope>NUCLEOTIDE SEQUENCE</scope>
    <source>
        <strain evidence="2">LEGE 11480</strain>
    </source>
</reference>
<organism evidence="2 3">
    <name type="scientific">Romeriopsis navalis LEGE 11480</name>
    <dbReference type="NCBI Taxonomy" id="2777977"/>
    <lineage>
        <taxon>Bacteria</taxon>
        <taxon>Bacillati</taxon>
        <taxon>Cyanobacteriota</taxon>
        <taxon>Cyanophyceae</taxon>
        <taxon>Leptolyngbyales</taxon>
        <taxon>Leptolyngbyaceae</taxon>
        <taxon>Romeriopsis</taxon>
        <taxon>Romeriopsis navalis</taxon>
    </lineage>
</organism>